<comment type="caution">
    <text evidence="2">The sequence shown here is derived from an EMBL/GenBank/DDBJ whole genome shotgun (WGS) entry which is preliminary data.</text>
</comment>
<dbReference type="Proteomes" id="UP000319375">
    <property type="component" value="Unassembled WGS sequence"/>
</dbReference>
<evidence type="ECO:0000256" key="1">
    <source>
        <dbReference type="SAM" id="MobiDB-lite"/>
    </source>
</evidence>
<feature type="region of interest" description="Disordered" evidence="1">
    <location>
        <begin position="37"/>
        <end position="60"/>
    </location>
</feature>
<feature type="compositionally biased region" description="Basic residues" evidence="1">
    <location>
        <begin position="39"/>
        <end position="50"/>
    </location>
</feature>
<accession>A0A5C5RTW3</accession>
<sequence length="109" mass="12459">MEPQDYAELQVSADKFKEYVQDLGSYRTFADDSTALLQKQRRDRARRRRSAIRDDEPGSISHSLISQLANGITRNTHPDRARAISKMLGRDDLFVVRSSNLQPPVRKTA</sequence>
<dbReference type="AlphaFoldDB" id="A0A5C5RTW3"/>
<protein>
    <submittedName>
        <fullName evidence="2">Uncharacterized protein</fullName>
    </submittedName>
</protein>
<reference evidence="2 3" key="1">
    <citation type="submission" date="2019-06" db="EMBL/GenBank/DDBJ databases">
        <title>Tsukamurella conjunctivitidis sp. nov., Tsukamurella assacharolytica sp. nov. and Tsukamurella sputae sp. nov. isolated from patients with conjunctivitis, bacteraemia (lymphoma) and respiratory infection (sputum) in Hong Kong.</title>
        <authorList>
            <person name="Teng J.L.L."/>
            <person name="Lee H.H."/>
            <person name="Fong J.Y.H."/>
            <person name="Fok K.M.N."/>
            <person name="Lau S.K.P."/>
            <person name="Woo P.C.Y."/>
        </authorList>
    </citation>
    <scope>NUCLEOTIDE SEQUENCE [LARGE SCALE GENOMIC DNA]</scope>
    <source>
        <strain evidence="2 3">HKU72</strain>
    </source>
</reference>
<dbReference type="RefSeq" id="WP_146489230.1">
    <property type="nucleotide sequence ID" value="NZ_VIGX01000026.1"/>
</dbReference>
<organism evidence="2 3">
    <name type="scientific">Tsukamurella conjunctivitidis</name>
    <dbReference type="NCBI Taxonomy" id="2592068"/>
    <lineage>
        <taxon>Bacteria</taxon>
        <taxon>Bacillati</taxon>
        <taxon>Actinomycetota</taxon>
        <taxon>Actinomycetes</taxon>
        <taxon>Mycobacteriales</taxon>
        <taxon>Tsukamurellaceae</taxon>
        <taxon>Tsukamurella</taxon>
    </lineage>
</organism>
<name>A0A5C5RTW3_9ACTN</name>
<dbReference type="EMBL" id="VIGX01000026">
    <property type="protein sequence ID" value="TWS25555.1"/>
    <property type="molecule type" value="Genomic_DNA"/>
</dbReference>
<evidence type="ECO:0000313" key="3">
    <source>
        <dbReference type="Proteomes" id="UP000319375"/>
    </source>
</evidence>
<proteinExistence type="predicted"/>
<gene>
    <name evidence="2" type="ORF">FK530_22815</name>
</gene>
<keyword evidence="3" id="KW-1185">Reference proteome</keyword>
<evidence type="ECO:0000313" key="2">
    <source>
        <dbReference type="EMBL" id="TWS25555.1"/>
    </source>
</evidence>